<dbReference type="PANTHER" id="PTHR30050:SF10">
    <property type="entry name" value="PHAGE-LIKE ELEMENT PBSX PROTEIN XKDC"/>
    <property type="match status" value="1"/>
</dbReference>
<evidence type="ECO:0000259" key="1">
    <source>
        <dbReference type="SMART" id="SM00382"/>
    </source>
</evidence>
<sequence>MCGPDKAREWRTTYSIICQCTVERKKSRLLKSSEITEEFKKLGFGNFRTEGKASVIAEAKEAALEYYKDFEEIRGTRFNSIALIGQPGAGKTHLLTAIANNLIMKKLVNVQYFPYVEGFNDLKDDFDKLEAKMKHLKDVEVLFIDDLFKPARGKPRATEWQVEQLYAVINYRYLNHKPIMISSELDVDQIIDIDEALGTRIYEMCSNYTVVIKGDRKTLNHRLEGL</sequence>
<dbReference type="Pfam" id="PF00308">
    <property type="entry name" value="Bac_DnaA"/>
    <property type="match status" value="1"/>
</dbReference>
<dbReference type="Gene3D" id="3.40.50.300">
    <property type="entry name" value="P-loop containing nucleotide triphosphate hydrolases"/>
    <property type="match status" value="1"/>
</dbReference>
<gene>
    <name evidence="2" type="ORF">KP77_25380</name>
</gene>
<dbReference type="NCBIfam" id="NF005378">
    <property type="entry name" value="PRK06921.1"/>
    <property type="match status" value="1"/>
</dbReference>
<evidence type="ECO:0000313" key="2">
    <source>
        <dbReference type="EMBL" id="KIL46969.1"/>
    </source>
</evidence>
<dbReference type="FunFam" id="3.40.50.300:FF:002497">
    <property type="entry name" value="DNA replication protein"/>
    <property type="match status" value="1"/>
</dbReference>
<dbReference type="AlphaFoldDB" id="A0A0C2RYT8"/>
<dbReference type="GO" id="GO:0006260">
    <property type="term" value="P:DNA replication"/>
    <property type="evidence" value="ECO:0007669"/>
    <property type="project" value="TreeGrafter"/>
</dbReference>
<proteinExistence type="predicted"/>
<name>A0A0C2RYT8_9BACL</name>
<feature type="domain" description="AAA+ ATPase" evidence="1">
    <location>
        <begin position="77"/>
        <end position="203"/>
    </location>
</feature>
<dbReference type="SMART" id="SM00382">
    <property type="entry name" value="AAA"/>
    <property type="match status" value="1"/>
</dbReference>
<dbReference type="InterPro" id="IPR003593">
    <property type="entry name" value="AAA+_ATPase"/>
</dbReference>
<dbReference type="SUPFAM" id="SSF52540">
    <property type="entry name" value="P-loop containing nucleoside triphosphate hydrolases"/>
    <property type="match status" value="1"/>
</dbReference>
<organism evidence="2 3">
    <name type="scientific">Jeotgalibacillus alimentarius</name>
    <dbReference type="NCBI Taxonomy" id="135826"/>
    <lineage>
        <taxon>Bacteria</taxon>
        <taxon>Bacillati</taxon>
        <taxon>Bacillota</taxon>
        <taxon>Bacilli</taxon>
        <taxon>Bacillales</taxon>
        <taxon>Caryophanaceae</taxon>
        <taxon>Jeotgalibacillus</taxon>
    </lineage>
</organism>
<dbReference type="InterPro" id="IPR013317">
    <property type="entry name" value="DnaA_dom"/>
</dbReference>
<dbReference type="InterPro" id="IPR027417">
    <property type="entry name" value="P-loop_NTPase"/>
</dbReference>
<accession>A0A0C2RYT8</accession>
<keyword evidence="3" id="KW-1185">Reference proteome</keyword>
<protein>
    <recommendedName>
        <fullName evidence="1">AAA+ ATPase domain-containing protein</fullName>
    </recommendedName>
</protein>
<dbReference type="PANTHER" id="PTHR30050">
    <property type="entry name" value="CHROMOSOMAL REPLICATION INITIATOR PROTEIN DNAA"/>
    <property type="match status" value="1"/>
</dbReference>
<comment type="caution">
    <text evidence="2">The sequence shown here is derived from an EMBL/GenBank/DDBJ whole genome shotgun (WGS) entry which is preliminary data.</text>
</comment>
<dbReference type="STRING" id="135826.KP77_25380"/>
<dbReference type="Proteomes" id="UP000031950">
    <property type="component" value="Unassembled WGS sequence"/>
</dbReference>
<evidence type="ECO:0000313" key="3">
    <source>
        <dbReference type="Proteomes" id="UP000031950"/>
    </source>
</evidence>
<dbReference type="CDD" id="cd00009">
    <property type="entry name" value="AAA"/>
    <property type="match status" value="1"/>
</dbReference>
<reference evidence="2 3" key="1">
    <citation type="submission" date="2015-01" db="EMBL/GenBank/DDBJ databases">
        <title>Genome sequence of Jeotgalibacillus alimentarius.</title>
        <authorList>
            <person name="Goh K.M."/>
            <person name="Chan K.-G."/>
            <person name="Yaakop A.S."/>
            <person name="Ee R."/>
            <person name="Gan H.M."/>
            <person name="Chan C.S."/>
        </authorList>
    </citation>
    <scope>NUCLEOTIDE SEQUENCE [LARGE SCALE GENOMIC DNA]</scope>
    <source>
        <strain evidence="2 3">YKJ-13</strain>
    </source>
</reference>
<dbReference type="EMBL" id="JXRQ01000024">
    <property type="protein sequence ID" value="KIL46969.1"/>
    <property type="molecule type" value="Genomic_DNA"/>
</dbReference>
<dbReference type="PATRIC" id="fig|135826.4.peg.2525"/>